<gene>
    <name evidence="2" type="ORF">BcabD6B2_07720</name>
</gene>
<comment type="caution">
    <text evidence="2">The sequence shown here is derived from an EMBL/GenBank/DDBJ whole genome shotgun (WGS) entry which is preliminary data.</text>
</comment>
<reference evidence="2 3" key="1">
    <citation type="submission" date="2021-06" db="EMBL/GenBank/DDBJ databases">
        <title>Genome sequence of Babesia caballi.</title>
        <authorList>
            <person name="Yamagishi J."/>
            <person name="Kidaka T."/>
            <person name="Ochi A."/>
        </authorList>
    </citation>
    <scope>NUCLEOTIDE SEQUENCE [LARGE SCALE GENOMIC DNA]</scope>
    <source>
        <strain evidence="2">USDA-D6B2</strain>
    </source>
</reference>
<protein>
    <submittedName>
        <fullName evidence="2">Variant erythrocyte surface antigen-1 family protein</fullName>
    </submittedName>
</protein>
<keyword evidence="1" id="KW-1133">Transmembrane helix</keyword>
<dbReference type="RefSeq" id="XP_067713408.1">
    <property type="nucleotide sequence ID" value="XM_067857307.1"/>
</dbReference>
<keyword evidence="1" id="KW-0472">Membrane</keyword>
<evidence type="ECO:0000313" key="3">
    <source>
        <dbReference type="Proteomes" id="UP001497744"/>
    </source>
</evidence>
<name>A0AAV4LND7_BABCB</name>
<accession>A0AAV4LND7</accession>
<evidence type="ECO:0000313" key="2">
    <source>
        <dbReference type="EMBL" id="GIX61337.1"/>
    </source>
</evidence>
<evidence type="ECO:0000256" key="1">
    <source>
        <dbReference type="SAM" id="Phobius"/>
    </source>
</evidence>
<keyword evidence="3" id="KW-1185">Reference proteome</keyword>
<proteinExistence type="predicted"/>
<organism evidence="2 3">
    <name type="scientific">Babesia caballi</name>
    <dbReference type="NCBI Taxonomy" id="5871"/>
    <lineage>
        <taxon>Eukaryota</taxon>
        <taxon>Sar</taxon>
        <taxon>Alveolata</taxon>
        <taxon>Apicomplexa</taxon>
        <taxon>Aconoidasida</taxon>
        <taxon>Piroplasmida</taxon>
        <taxon>Babesiidae</taxon>
        <taxon>Babesia</taxon>
    </lineage>
</organism>
<dbReference type="AlphaFoldDB" id="A0AAV4LND7"/>
<dbReference type="Proteomes" id="UP001497744">
    <property type="component" value="Unassembled WGS sequence"/>
</dbReference>
<feature type="transmembrane region" description="Helical" evidence="1">
    <location>
        <begin position="832"/>
        <end position="849"/>
    </location>
</feature>
<sequence length="888" mass="97913">MNNLYIPLFTLVYLSYDSPSNLKEAIDWILRVTKKDGGQQSVNGSEQLAVAVEKLLEGVKSFSSELEEKLGSIKQALTTGGNGIINALGEGLKKFKEGIHQTKRPQNNVYKELNSHPNLTSEVPKAGEIFLGCVPMIFSALSYLYWRCSISYDKGGWKNMTFWDSSQLQYFMEAGGYKSSELQGNGATVVTALSGDKGFTELSSASPSNSFAEFLTSLKKQSDPTKHPLYSLNLLASAYFQHHRTPKPSQTTKPPSSIRTMLYWLSGLTITPQFGELLEHINSMFPSGPISVAISGSPEQNEKLSSDDLAGHLVTSCISSFQVLRSIQGRSVSDDPLLHYTYRNSELSYPPSGAGLFSSLSDYTYALQFQLYFLYTQCAGTYSQECGWRGCRFGSEINKGHETQVVSHICAGFKCNEVSGCSHNGQGSNNPCKHNKPNDSEQCGKGSNLSPLHAFLTDNLKGFSLPSKSDPSSPDHLSNHPPGSMCHVKMGFDVKHLRSKAGQGGNIFKVLEPFCGGPGAPLFQLNAIFGCLTKRAPRSLGDIFGFIWHLNDQLFHDKRPTLQGLIGKFDTALNLGSSLKHAFTSDPYSVITTIWKKISQLTSQPAHSASTNHSVLSRSLESMAPTIPFLYQLFMMDNSTFLPGGLFELKGIAEHSGHSTADLTSLYSTKCNQQEKNCGPYLYPLTHSDGATYAPRHASSYLSWVLYLTDDLQSWFQDMLDEFKDIDCRTSGCKGCNCESGQHGNPSSCDCESVVHCGGTLPLLYRHGFRNYSPLELMGGRTASDNSKRSCSKFSQQLSNVLSPDAPLATLLESIDSFLYAIRWEFFSKLSGFWTMYICIIPYTFFFLLDTLHLRSHLKLTSSHMVPPLALPTSGTPLPVTKLSYYMP</sequence>
<keyword evidence="1" id="KW-0812">Transmembrane</keyword>
<dbReference type="EMBL" id="BPLF01000001">
    <property type="protein sequence ID" value="GIX61337.1"/>
    <property type="molecule type" value="Genomic_DNA"/>
</dbReference>
<dbReference type="GeneID" id="94192820"/>